<sequence length="181" mass="20269">MHLQNCILLATYLWSSVTNCLPKSCDAIDPFKDNNKLETLLQKFDTIVCQKGCKPTVSQFKDWGKEALFDPLLSSTMGKMGLPNVPKITSGISTDVTNDLIDNCAGSMRDQDVCQGSNLDAIGQCLKENMVSVAMNKVEPYSFIVTEDMCKKAKVYLEGEELWEQLIPQYFDKYASKCKDL</sequence>
<gene>
    <name evidence="2" type="ORF">ATNIH1004_009303</name>
    <name evidence="3" type="ORF">EYZ11_007414</name>
</gene>
<evidence type="ECO:0000313" key="4">
    <source>
        <dbReference type="Proteomes" id="UP000308092"/>
    </source>
</evidence>
<dbReference type="Proteomes" id="UP000324241">
    <property type="component" value="Unassembled WGS sequence"/>
</dbReference>
<reference evidence="3 4" key="1">
    <citation type="submission" date="2019-03" db="EMBL/GenBank/DDBJ databases">
        <title>The genome sequence of a newly discovered highly antifungal drug resistant Aspergillus species, Aspergillus tanneri NIH 1004.</title>
        <authorList>
            <person name="Mounaud S."/>
            <person name="Singh I."/>
            <person name="Joardar V."/>
            <person name="Pakala S."/>
            <person name="Pakala S."/>
            <person name="Venepally P."/>
            <person name="Hoover J."/>
            <person name="Nierman W."/>
            <person name="Chung J."/>
            <person name="Losada L."/>
        </authorList>
    </citation>
    <scope>NUCLEOTIDE SEQUENCE [LARGE SCALE GENOMIC DNA]</scope>
    <source>
        <strain evidence="3 4">NIH1004</strain>
    </source>
</reference>
<feature type="signal peptide" evidence="1">
    <location>
        <begin position="1"/>
        <end position="27"/>
    </location>
</feature>
<accession>A0A4S3JDE7</accession>
<dbReference type="RefSeq" id="XP_033424451.1">
    <property type="nucleotide sequence ID" value="XM_033573899.1"/>
</dbReference>
<dbReference type="GeneID" id="54332005"/>
<evidence type="ECO:0000256" key="1">
    <source>
        <dbReference type="SAM" id="SignalP"/>
    </source>
</evidence>
<dbReference type="EMBL" id="SOSA01000286">
    <property type="protein sequence ID" value="THC93102.1"/>
    <property type="molecule type" value="Genomic_DNA"/>
</dbReference>
<proteinExistence type="predicted"/>
<feature type="chain" id="PRO_5036122107" evidence="1">
    <location>
        <begin position="28"/>
        <end position="181"/>
    </location>
</feature>
<reference evidence="2 5" key="2">
    <citation type="submission" date="2019-08" db="EMBL/GenBank/DDBJ databases">
        <title>The genome sequence of a newly discovered highly antifungal drug resistant Aspergillus species, Aspergillus tanneri NIH 1004.</title>
        <authorList>
            <person name="Mounaud S."/>
            <person name="Singh I."/>
            <person name="Joardar V."/>
            <person name="Pakala S."/>
            <person name="Pakala S."/>
            <person name="Venepally P."/>
            <person name="Chung J.K."/>
            <person name="Losada L."/>
            <person name="Nierman W.C."/>
        </authorList>
    </citation>
    <scope>NUCLEOTIDE SEQUENCE [LARGE SCALE GENOMIC DNA]</scope>
    <source>
        <strain evidence="2 5">NIH1004</strain>
    </source>
</reference>
<organism evidence="3 4">
    <name type="scientific">Aspergillus tanneri</name>
    <dbReference type="NCBI Taxonomy" id="1220188"/>
    <lineage>
        <taxon>Eukaryota</taxon>
        <taxon>Fungi</taxon>
        <taxon>Dikarya</taxon>
        <taxon>Ascomycota</taxon>
        <taxon>Pezizomycotina</taxon>
        <taxon>Eurotiomycetes</taxon>
        <taxon>Eurotiomycetidae</taxon>
        <taxon>Eurotiales</taxon>
        <taxon>Aspergillaceae</taxon>
        <taxon>Aspergillus</taxon>
        <taxon>Aspergillus subgen. Circumdati</taxon>
    </lineage>
</organism>
<evidence type="ECO:0000313" key="5">
    <source>
        <dbReference type="Proteomes" id="UP000324241"/>
    </source>
</evidence>
<keyword evidence="1" id="KW-0732">Signal</keyword>
<protein>
    <submittedName>
        <fullName evidence="3">Uncharacterized protein</fullName>
    </submittedName>
</protein>
<keyword evidence="4" id="KW-1185">Reference proteome</keyword>
<dbReference type="Proteomes" id="UP000308092">
    <property type="component" value="Unassembled WGS sequence"/>
</dbReference>
<dbReference type="AlphaFoldDB" id="A0A4S3JDE7"/>
<comment type="caution">
    <text evidence="3">The sequence shown here is derived from an EMBL/GenBank/DDBJ whole genome shotgun (WGS) entry which is preliminary data.</text>
</comment>
<dbReference type="EMBL" id="QUQM01000006">
    <property type="protein sequence ID" value="KAA8645090.1"/>
    <property type="molecule type" value="Genomic_DNA"/>
</dbReference>
<name>A0A4S3JDE7_9EURO</name>
<dbReference type="STRING" id="1220188.A0A4S3JDE7"/>
<dbReference type="VEuPathDB" id="FungiDB:EYZ11_007414"/>
<evidence type="ECO:0000313" key="3">
    <source>
        <dbReference type="EMBL" id="THC93102.1"/>
    </source>
</evidence>
<evidence type="ECO:0000313" key="2">
    <source>
        <dbReference type="EMBL" id="KAA8645090.1"/>
    </source>
</evidence>
<dbReference type="OrthoDB" id="4435551at2759"/>